<evidence type="ECO:0000259" key="6">
    <source>
        <dbReference type="PROSITE" id="PS00624"/>
    </source>
</evidence>
<evidence type="ECO:0000313" key="7">
    <source>
        <dbReference type="EMBL" id="KAJ7646834.1"/>
    </source>
</evidence>
<dbReference type="Proteomes" id="UP001221142">
    <property type="component" value="Unassembled WGS sequence"/>
</dbReference>
<sequence length="578" mass="61902">MGKIYRQPSELSSDYDFIVVGAGNAGAVVAARLAENPAFKVLVIEAGLSDNEEGSDVLRMPFLAGRASGTKFDWNYKTTAQEGLGSRVVDLPRGFVVGGCSNTNNLVYIRGPKNDFDRLAEVSGDPGWSWSALDKYAKMNESHVQAWNGNDGEYDPTAHGHGPLKTTLVAEPSELDQRVREASNQLKNEFTWKHDLNSGDCLGLGWIHTTVGDGQRSSSSTAFLNPALEARDNIDLLLSTHVTRLAPTQVGGVDFRVVETAQTANGISAKITAKKEVIICAGAIGTPQILQLSGIGPKAVLDRAGVAQLVNLPDVGQHLQDQPILFYQWRANVPTLTSYLRDPANVSSAMAEYAKSKTGFAAGAAFVNTIAFLRLEEAEMTRLLEGARDPAAGPDSAHFLWAFVNTFLPNPGQSPPTEGDWITVSAVLQSPTSSGSVDIVNASAFDHPAINPAFLSTAFDIGTMITTFKTLHKFFSAPAWAGFLGEPSDEVAALTSDAAIEAYIRKYMNTIRHPVSTARISRADEDAGVVGPDLKVKKVQGLRVVDGSVLPFASAGFPQAQIYILAERAAALIKETWA</sequence>
<comment type="caution">
    <text evidence="7">The sequence shown here is derived from an EMBL/GenBank/DDBJ whole genome shotgun (WGS) entry which is preliminary data.</text>
</comment>
<dbReference type="InterPro" id="IPR000172">
    <property type="entry name" value="GMC_OxRdtase_N"/>
</dbReference>
<dbReference type="EMBL" id="JARKIF010000002">
    <property type="protein sequence ID" value="KAJ7646834.1"/>
    <property type="molecule type" value="Genomic_DNA"/>
</dbReference>
<evidence type="ECO:0000256" key="1">
    <source>
        <dbReference type="ARBA" id="ARBA00001974"/>
    </source>
</evidence>
<proteinExistence type="inferred from homology"/>
<dbReference type="InterPro" id="IPR007867">
    <property type="entry name" value="GMC_OxRtase_C"/>
</dbReference>
<keyword evidence="3" id="KW-0285">Flavoprotein</keyword>
<keyword evidence="4 5" id="KW-0274">FAD</keyword>
<evidence type="ECO:0000256" key="3">
    <source>
        <dbReference type="ARBA" id="ARBA00022630"/>
    </source>
</evidence>
<dbReference type="Gene3D" id="3.50.50.60">
    <property type="entry name" value="FAD/NAD(P)-binding domain"/>
    <property type="match status" value="1"/>
</dbReference>
<feature type="binding site" evidence="5">
    <location>
        <position position="96"/>
    </location>
    <ligand>
        <name>FAD</name>
        <dbReference type="ChEBI" id="CHEBI:57692"/>
    </ligand>
</feature>
<feature type="binding site" evidence="5">
    <location>
        <position position="547"/>
    </location>
    <ligand>
        <name>FAD</name>
        <dbReference type="ChEBI" id="CHEBI:57692"/>
    </ligand>
</feature>
<dbReference type="InterPro" id="IPR036188">
    <property type="entry name" value="FAD/NAD-bd_sf"/>
</dbReference>
<dbReference type="SUPFAM" id="SSF54373">
    <property type="entry name" value="FAD-linked reductases, C-terminal domain"/>
    <property type="match status" value="1"/>
</dbReference>
<dbReference type="PIRSF" id="PIRSF000137">
    <property type="entry name" value="Alcohol_oxidase"/>
    <property type="match status" value="1"/>
</dbReference>
<dbReference type="GO" id="GO:0016614">
    <property type="term" value="F:oxidoreductase activity, acting on CH-OH group of donors"/>
    <property type="evidence" value="ECO:0007669"/>
    <property type="project" value="InterPro"/>
</dbReference>
<keyword evidence="8" id="KW-1185">Reference proteome</keyword>
<dbReference type="PANTHER" id="PTHR11552:SF147">
    <property type="entry name" value="CHOLINE DEHYDROGENASE, MITOCHONDRIAL"/>
    <property type="match status" value="1"/>
</dbReference>
<evidence type="ECO:0000313" key="8">
    <source>
        <dbReference type="Proteomes" id="UP001221142"/>
    </source>
</evidence>
<dbReference type="PROSITE" id="PS00624">
    <property type="entry name" value="GMC_OXRED_2"/>
    <property type="match status" value="1"/>
</dbReference>
<comment type="similarity">
    <text evidence="2">Belongs to the GMC oxidoreductase family.</text>
</comment>
<dbReference type="Gene3D" id="3.30.560.10">
    <property type="entry name" value="Glucose Oxidase, domain 3"/>
    <property type="match status" value="1"/>
</dbReference>
<feature type="binding site" evidence="5">
    <location>
        <position position="242"/>
    </location>
    <ligand>
        <name>FAD</name>
        <dbReference type="ChEBI" id="CHEBI:57692"/>
    </ligand>
</feature>
<evidence type="ECO:0000256" key="5">
    <source>
        <dbReference type="PIRSR" id="PIRSR000137-2"/>
    </source>
</evidence>
<feature type="binding site" evidence="5">
    <location>
        <begin position="104"/>
        <end position="107"/>
    </location>
    <ligand>
        <name>FAD</name>
        <dbReference type="ChEBI" id="CHEBI:57692"/>
    </ligand>
</feature>
<dbReference type="Pfam" id="PF00732">
    <property type="entry name" value="GMC_oxred_N"/>
    <property type="match status" value="1"/>
</dbReference>
<organism evidence="7 8">
    <name type="scientific">Roridomyces roridus</name>
    <dbReference type="NCBI Taxonomy" id="1738132"/>
    <lineage>
        <taxon>Eukaryota</taxon>
        <taxon>Fungi</taxon>
        <taxon>Dikarya</taxon>
        <taxon>Basidiomycota</taxon>
        <taxon>Agaricomycotina</taxon>
        <taxon>Agaricomycetes</taxon>
        <taxon>Agaricomycetidae</taxon>
        <taxon>Agaricales</taxon>
        <taxon>Marasmiineae</taxon>
        <taxon>Mycenaceae</taxon>
        <taxon>Roridomyces</taxon>
    </lineage>
</organism>
<dbReference type="PANTHER" id="PTHR11552">
    <property type="entry name" value="GLUCOSE-METHANOL-CHOLINE GMC OXIDOREDUCTASE"/>
    <property type="match status" value="1"/>
</dbReference>
<feature type="domain" description="Glucose-methanol-choline oxidoreductase N-terminal" evidence="6">
    <location>
        <begin position="282"/>
        <end position="296"/>
    </location>
</feature>
<evidence type="ECO:0000256" key="4">
    <source>
        <dbReference type="ARBA" id="ARBA00022827"/>
    </source>
</evidence>
<comment type="cofactor">
    <cofactor evidence="1 5">
        <name>FAD</name>
        <dbReference type="ChEBI" id="CHEBI:57692"/>
    </cofactor>
</comment>
<reference evidence="7" key="1">
    <citation type="submission" date="2023-03" db="EMBL/GenBank/DDBJ databases">
        <title>Massive genome expansion in bonnet fungi (Mycena s.s.) driven by repeated elements and novel gene families across ecological guilds.</title>
        <authorList>
            <consortium name="Lawrence Berkeley National Laboratory"/>
            <person name="Harder C.B."/>
            <person name="Miyauchi S."/>
            <person name="Viragh M."/>
            <person name="Kuo A."/>
            <person name="Thoen E."/>
            <person name="Andreopoulos B."/>
            <person name="Lu D."/>
            <person name="Skrede I."/>
            <person name="Drula E."/>
            <person name="Henrissat B."/>
            <person name="Morin E."/>
            <person name="Kohler A."/>
            <person name="Barry K."/>
            <person name="LaButti K."/>
            <person name="Morin E."/>
            <person name="Salamov A."/>
            <person name="Lipzen A."/>
            <person name="Mereny Z."/>
            <person name="Hegedus B."/>
            <person name="Baldrian P."/>
            <person name="Stursova M."/>
            <person name="Weitz H."/>
            <person name="Taylor A."/>
            <person name="Grigoriev I.V."/>
            <person name="Nagy L.G."/>
            <person name="Martin F."/>
            <person name="Kauserud H."/>
        </authorList>
    </citation>
    <scope>NUCLEOTIDE SEQUENCE</scope>
    <source>
        <strain evidence="7">9284</strain>
    </source>
</reference>
<gene>
    <name evidence="7" type="ORF">FB45DRAFT_891580</name>
</gene>
<dbReference type="GO" id="GO:0050660">
    <property type="term" value="F:flavin adenine dinucleotide binding"/>
    <property type="evidence" value="ECO:0007669"/>
    <property type="project" value="InterPro"/>
</dbReference>
<dbReference type="InterPro" id="IPR012132">
    <property type="entry name" value="GMC_OxRdtase"/>
</dbReference>
<dbReference type="Pfam" id="PF05199">
    <property type="entry name" value="GMC_oxred_C"/>
    <property type="match status" value="1"/>
</dbReference>
<protein>
    <submittedName>
        <fullName evidence="7">Aryl-alcohol oxidase-like protein</fullName>
    </submittedName>
</protein>
<evidence type="ECO:0000256" key="2">
    <source>
        <dbReference type="ARBA" id="ARBA00010790"/>
    </source>
</evidence>
<dbReference type="AlphaFoldDB" id="A0AAD7FWC6"/>
<name>A0AAD7FWC6_9AGAR</name>
<dbReference type="SUPFAM" id="SSF51905">
    <property type="entry name" value="FAD/NAD(P)-binding domain"/>
    <property type="match status" value="1"/>
</dbReference>
<accession>A0AAD7FWC6</accession>
<feature type="binding site" evidence="5">
    <location>
        <begin position="558"/>
        <end position="559"/>
    </location>
    <ligand>
        <name>FAD</name>
        <dbReference type="ChEBI" id="CHEBI:57692"/>
    </ligand>
</feature>